<dbReference type="InParanoid" id="A0A1V9X5G6"/>
<dbReference type="Proteomes" id="UP000192247">
    <property type="component" value="Unassembled WGS sequence"/>
</dbReference>
<organism evidence="2 3">
    <name type="scientific">Tropilaelaps mercedesae</name>
    <dbReference type="NCBI Taxonomy" id="418985"/>
    <lineage>
        <taxon>Eukaryota</taxon>
        <taxon>Metazoa</taxon>
        <taxon>Ecdysozoa</taxon>
        <taxon>Arthropoda</taxon>
        <taxon>Chelicerata</taxon>
        <taxon>Arachnida</taxon>
        <taxon>Acari</taxon>
        <taxon>Parasitiformes</taxon>
        <taxon>Mesostigmata</taxon>
        <taxon>Gamasina</taxon>
        <taxon>Dermanyssoidea</taxon>
        <taxon>Laelapidae</taxon>
        <taxon>Tropilaelaps</taxon>
    </lineage>
</organism>
<gene>
    <name evidence="2" type="ORF">BIW11_12646</name>
</gene>
<name>A0A1V9X5G6_9ACAR</name>
<evidence type="ECO:0000313" key="3">
    <source>
        <dbReference type="Proteomes" id="UP000192247"/>
    </source>
</evidence>
<accession>A0A1V9X5G6</accession>
<feature type="signal peptide" evidence="1">
    <location>
        <begin position="1"/>
        <end position="29"/>
    </location>
</feature>
<proteinExistence type="predicted"/>
<feature type="chain" id="PRO_5012348025" evidence="1">
    <location>
        <begin position="30"/>
        <end position="156"/>
    </location>
</feature>
<reference evidence="2 3" key="1">
    <citation type="journal article" date="2017" name="Gigascience">
        <title>Draft genome of the honey bee ectoparasitic mite, Tropilaelaps mercedesae, is shaped by the parasitic life history.</title>
        <authorList>
            <person name="Dong X."/>
            <person name="Armstrong S.D."/>
            <person name="Xia D."/>
            <person name="Makepeace B.L."/>
            <person name="Darby A.C."/>
            <person name="Kadowaki T."/>
        </authorList>
    </citation>
    <scope>NUCLEOTIDE SEQUENCE [LARGE SCALE GENOMIC DNA]</scope>
    <source>
        <strain evidence="2">Wuxi-XJTLU</strain>
    </source>
</reference>
<protein>
    <submittedName>
        <fullName evidence="2">Tyrosine-protein phosphatase 10D-like</fullName>
    </submittedName>
</protein>
<dbReference type="AlphaFoldDB" id="A0A1V9X5G6"/>
<feature type="non-terminal residue" evidence="2">
    <location>
        <position position="1"/>
    </location>
</feature>
<dbReference type="STRING" id="418985.A0A1V9X5G6"/>
<keyword evidence="3" id="KW-1185">Reference proteome</keyword>
<evidence type="ECO:0000313" key="2">
    <source>
        <dbReference type="EMBL" id="OQR68839.1"/>
    </source>
</evidence>
<keyword evidence="1" id="KW-0732">Signal</keyword>
<dbReference type="EMBL" id="MNPL01023240">
    <property type="protein sequence ID" value="OQR68839.1"/>
    <property type="molecule type" value="Genomic_DNA"/>
</dbReference>
<comment type="caution">
    <text evidence="2">The sequence shown here is derived from an EMBL/GenBank/DDBJ whole genome shotgun (WGS) entry which is preliminary data.</text>
</comment>
<feature type="non-terminal residue" evidence="2">
    <location>
        <position position="156"/>
    </location>
</feature>
<evidence type="ECO:0000256" key="1">
    <source>
        <dbReference type="SAM" id="SignalP"/>
    </source>
</evidence>
<sequence>SWRRRRSICNYGLLGVAWLSFLAVEAVEASQGSVQSSATGIPAPQSLTIQLPGHFYEQLSGEEVRIDYRPNVGQPRANFTIGVNEAITGYKIEDVLPGAEYTFSVFDASASSVPVWTSSQESEPEVPFNLSVQQSDSDKAATILYDPPANGGHTGF</sequence>